<protein>
    <submittedName>
        <fullName evidence="1">Uncharacterized protein</fullName>
    </submittedName>
</protein>
<comment type="caution">
    <text evidence="1">The sequence shown here is derived from an EMBL/GenBank/DDBJ whole genome shotgun (WGS) entry which is preliminary data.</text>
</comment>
<dbReference type="AlphaFoldDB" id="A0AAE0YEK5"/>
<keyword evidence="2" id="KW-1185">Reference proteome</keyword>
<name>A0AAE0YEK5_9GAST</name>
<gene>
    <name evidence="1" type="ORF">RRG08_034388</name>
</gene>
<sequence length="141" mass="15804">MFPHPECEPGPLGFVIDLKESARVSRGRGMSLAHGASTKIHHRCLLTWTAPGRTNCSLSDQHPNCPVSGPERDKTVSKRLRCGGWLDRWIDHPHLDIWTCVLRVDFLSTLAIAASRPLSSLWSLKFYIRPGKDVYVKGMTV</sequence>
<organism evidence="1 2">
    <name type="scientific">Elysia crispata</name>
    <name type="common">lettuce slug</name>
    <dbReference type="NCBI Taxonomy" id="231223"/>
    <lineage>
        <taxon>Eukaryota</taxon>
        <taxon>Metazoa</taxon>
        <taxon>Spiralia</taxon>
        <taxon>Lophotrochozoa</taxon>
        <taxon>Mollusca</taxon>
        <taxon>Gastropoda</taxon>
        <taxon>Heterobranchia</taxon>
        <taxon>Euthyneura</taxon>
        <taxon>Panpulmonata</taxon>
        <taxon>Sacoglossa</taxon>
        <taxon>Placobranchoidea</taxon>
        <taxon>Plakobranchidae</taxon>
        <taxon>Elysia</taxon>
    </lineage>
</organism>
<proteinExistence type="predicted"/>
<reference evidence="1" key="1">
    <citation type="journal article" date="2023" name="G3 (Bethesda)">
        <title>A reference genome for the long-term kleptoplast-retaining sea slug Elysia crispata morphotype clarki.</title>
        <authorList>
            <person name="Eastman K.E."/>
            <person name="Pendleton A.L."/>
            <person name="Shaikh M.A."/>
            <person name="Suttiyut T."/>
            <person name="Ogas R."/>
            <person name="Tomko P."/>
            <person name="Gavelis G."/>
            <person name="Widhalm J.R."/>
            <person name="Wisecaver J.H."/>
        </authorList>
    </citation>
    <scope>NUCLEOTIDE SEQUENCE</scope>
    <source>
        <strain evidence="1">ECLA1</strain>
    </source>
</reference>
<dbReference type="Proteomes" id="UP001283361">
    <property type="component" value="Unassembled WGS sequence"/>
</dbReference>
<evidence type="ECO:0000313" key="2">
    <source>
        <dbReference type="Proteomes" id="UP001283361"/>
    </source>
</evidence>
<evidence type="ECO:0000313" key="1">
    <source>
        <dbReference type="EMBL" id="KAK3741343.1"/>
    </source>
</evidence>
<accession>A0AAE0YEK5</accession>
<dbReference type="EMBL" id="JAWDGP010006429">
    <property type="protein sequence ID" value="KAK3741343.1"/>
    <property type="molecule type" value="Genomic_DNA"/>
</dbReference>